<dbReference type="EMBL" id="JACCFO010000001">
    <property type="protein sequence ID" value="NYI96923.1"/>
    <property type="molecule type" value="Genomic_DNA"/>
</dbReference>
<dbReference type="InterPro" id="IPR041698">
    <property type="entry name" value="Methyltransf_25"/>
</dbReference>
<evidence type="ECO:0000313" key="4">
    <source>
        <dbReference type="Proteomes" id="UP000575985"/>
    </source>
</evidence>
<dbReference type="RefSeq" id="WP_338119770.1">
    <property type="nucleotide sequence ID" value="NZ_JACCFO010000001.1"/>
</dbReference>
<dbReference type="SUPFAM" id="SSF53335">
    <property type="entry name" value="S-adenosyl-L-methionine-dependent methyltransferases"/>
    <property type="match status" value="1"/>
</dbReference>
<keyword evidence="3" id="KW-0808">Transferase</keyword>
<gene>
    <name evidence="3" type="ORF">HNR12_003200</name>
</gene>
<sequence length="557" mass="54465">MSPGFAEWLALREAADAAARSADLLPALRAALPPAGGGPLVVHDLGCGTGSMGRWLAPALVGPQHWVLRDRDPGLLDRARADLPRAGGGGAPVTVEVRAGDLTHLRPADLASADLVTASALLDLLTAAEVAALAEVCVAAGCPVLWSLSVVGRVELDPSDPLDGAIAAAFDAHQRRADGGGRRLLGPDAPAAAAAEFRRRGARVTTRSSPWRLGPGDAALTAEWLRGWVAAAVEQRPDLAPAAGAYLRDRLDLCARGGLRVVVHHSDLLVLPAPGGAAGRAPAARTRASAVAAVEGTAAVEVEATVSGAPEPAAGAPASGLAEGAPRAVLPEAPGTAETRLQWAASTSAPSAAEGVRANAAGAESPGTAGARVQTAAGTVTPRLPENGSRTAGTAARSTTGHARKAATAGAARAAGAANTSHPDGREAPDAGPPTAAGTATPGTAEGAWRAARAEAPRAVGSAGALETTTPHSAGPADTPGPADGEVPCAVGARTPGAAETVPRTVRAGVSGMPEGDPEAAKAGTLGAAGSAVSADADVRETPGAGGSGTAEGVPGP</sequence>
<protein>
    <submittedName>
        <fullName evidence="3">SAM-dependent methyltransferase</fullName>
    </submittedName>
</protein>
<feature type="region of interest" description="Disordered" evidence="1">
    <location>
        <begin position="340"/>
        <end position="557"/>
    </location>
</feature>
<name>A0A853BP26_9ACTN</name>
<evidence type="ECO:0000313" key="3">
    <source>
        <dbReference type="EMBL" id="NYI96923.1"/>
    </source>
</evidence>
<keyword evidence="4" id="KW-1185">Reference proteome</keyword>
<reference evidence="3 4" key="1">
    <citation type="submission" date="2020-07" db="EMBL/GenBank/DDBJ databases">
        <title>Sequencing the genomes of 1000 actinobacteria strains.</title>
        <authorList>
            <person name="Klenk H.-P."/>
        </authorList>
    </citation>
    <scope>NUCLEOTIDE SEQUENCE [LARGE SCALE GENOMIC DNA]</scope>
    <source>
        <strain evidence="3 4">DSM 45927</strain>
    </source>
</reference>
<keyword evidence="3" id="KW-0489">Methyltransferase</keyword>
<organism evidence="3 4">
    <name type="scientific">Streptomonospora nanhaiensis</name>
    <dbReference type="NCBI Taxonomy" id="1323731"/>
    <lineage>
        <taxon>Bacteria</taxon>
        <taxon>Bacillati</taxon>
        <taxon>Actinomycetota</taxon>
        <taxon>Actinomycetes</taxon>
        <taxon>Streptosporangiales</taxon>
        <taxon>Nocardiopsidaceae</taxon>
        <taxon>Streptomonospora</taxon>
    </lineage>
</organism>
<dbReference type="Pfam" id="PF13649">
    <property type="entry name" value="Methyltransf_25"/>
    <property type="match status" value="1"/>
</dbReference>
<accession>A0A853BP26</accession>
<feature type="domain" description="Methyltransferase" evidence="2">
    <location>
        <begin position="42"/>
        <end position="136"/>
    </location>
</feature>
<dbReference type="Gene3D" id="3.40.50.150">
    <property type="entry name" value="Vaccinia Virus protein VP39"/>
    <property type="match status" value="1"/>
</dbReference>
<dbReference type="CDD" id="cd02440">
    <property type="entry name" value="AdoMet_MTases"/>
    <property type="match status" value="1"/>
</dbReference>
<feature type="compositionally biased region" description="Low complexity" evidence="1">
    <location>
        <begin position="388"/>
        <end position="418"/>
    </location>
</feature>
<dbReference type="Proteomes" id="UP000575985">
    <property type="component" value="Unassembled WGS sequence"/>
</dbReference>
<dbReference type="InterPro" id="IPR029063">
    <property type="entry name" value="SAM-dependent_MTases_sf"/>
</dbReference>
<feature type="compositionally biased region" description="Low complexity" evidence="1">
    <location>
        <begin position="352"/>
        <end position="364"/>
    </location>
</feature>
<feature type="compositionally biased region" description="Low complexity" evidence="1">
    <location>
        <begin position="433"/>
        <end position="451"/>
    </location>
</feature>
<dbReference type="GO" id="GO:0032259">
    <property type="term" value="P:methylation"/>
    <property type="evidence" value="ECO:0007669"/>
    <property type="project" value="UniProtKB-KW"/>
</dbReference>
<comment type="caution">
    <text evidence="3">The sequence shown here is derived from an EMBL/GenBank/DDBJ whole genome shotgun (WGS) entry which is preliminary data.</text>
</comment>
<dbReference type="GO" id="GO:0008168">
    <property type="term" value="F:methyltransferase activity"/>
    <property type="evidence" value="ECO:0007669"/>
    <property type="project" value="UniProtKB-KW"/>
</dbReference>
<dbReference type="AlphaFoldDB" id="A0A853BP26"/>
<evidence type="ECO:0000256" key="1">
    <source>
        <dbReference type="SAM" id="MobiDB-lite"/>
    </source>
</evidence>
<proteinExistence type="predicted"/>
<evidence type="ECO:0000259" key="2">
    <source>
        <dbReference type="Pfam" id="PF13649"/>
    </source>
</evidence>